<accession>A0A1G5E7S2</accession>
<dbReference type="Gene3D" id="2.60.120.10">
    <property type="entry name" value="Jelly Rolls"/>
    <property type="match status" value="1"/>
</dbReference>
<dbReference type="PROSITE" id="PS01124">
    <property type="entry name" value="HTH_ARAC_FAMILY_2"/>
    <property type="match status" value="1"/>
</dbReference>
<dbReference type="GO" id="GO:0043565">
    <property type="term" value="F:sequence-specific DNA binding"/>
    <property type="evidence" value="ECO:0007669"/>
    <property type="project" value="InterPro"/>
</dbReference>
<evidence type="ECO:0000256" key="3">
    <source>
        <dbReference type="ARBA" id="ARBA00023163"/>
    </source>
</evidence>
<dbReference type="InterPro" id="IPR018062">
    <property type="entry name" value="HTH_AraC-typ_CS"/>
</dbReference>
<organism evidence="5 6">
    <name type="scientific">Paenibacillus polysaccharolyticus</name>
    <dbReference type="NCBI Taxonomy" id="582692"/>
    <lineage>
        <taxon>Bacteria</taxon>
        <taxon>Bacillati</taxon>
        <taxon>Bacillota</taxon>
        <taxon>Bacilli</taxon>
        <taxon>Bacillales</taxon>
        <taxon>Paenibacillaceae</taxon>
        <taxon>Paenibacillus</taxon>
    </lineage>
</organism>
<dbReference type="SUPFAM" id="SSF46689">
    <property type="entry name" value="Homeodomain-like"/>
    <property type="match status" value="1"/>
</dbReference>
<dbReference type="EMBL" id="FMVM01000003">
    <property type="protein sequence ID" value="SCY23012.1"/>
    <property type="molecule type" value="Genomic_DNA"/>
</dbReference>
<protein>
    <submittedName>
        <fullName evidence="5">AraC family transcriptional regulator, L-rhamnose operon transcriptional activator RhaR</fullName>
    </submittedName>
</protein>
<dbReference type="SUPFAM" id="SSF51215">
    <property type="entry name" value="Regulatory protein AraC"/>
    <property type="match status" value="1"/>
</dbReference>
<dbReference type="Pfam" id="PF02311">
    <property type="entry name" value="AraC_binding"/>
    <property type="match status" value="1"/>
</dbReference>
<evidence type="ECO:0000256" key="2">
    <source>
        <dbReference type="ARBA" id="ARBA00023125"/>
    </source>
</evidence>
<dbReference type="Pfam" id="PF12833">
    <property type="entry name" value="HTH_18"/>
    <property type="match status" value="1"/>
</dbReference>
<dbReference type="Proteomes" id="UP000198538">
    <property type="component" value="Unassembled WGS sequence"/>
</dbReference>
<evidence type="ECO:0000256" key="1">
    <source>
        <dbReference type="ARBA" id="ARBA00023015"/>
    </source>
</evidence>
<evidence type="ECO:0000259" key="4">
    <source>
        <dbReference type="PROSITE" id="PS01124"/>
    </source>
</evidence>
<keyword evidence="6" id="KW-1185">Reference proteome</keyword>
<keyword evidence="3" id="KW-0804">Transcription</keyword>
<feature type="domain" description="HTH araC/xylS-type" evidence="4">
    <location>
        <begin position="192"/>
        <end position="290"/>
    </location>
</feature>
<sequence>MKRSVELLKSEAFLNRPLQLFVNRCFENFIMPFHTHDFVEYSYVAEGSGFHHIGEDIVPVNKGMLFVIPIGIPHVFRPVSTDATKTPLVIYNCLFNAELIQSLRHILRDEDIMQHLMDLEQNRQKYISVTDHTGRLEELMHQLYREFSVPGPGSLAMLDTLVSQLIIMTYRQDQQKKCMDSTPHPPMFHDMEAILHYLRQHLGERILMSDLVQLSRWSEKKIGRMFVRYTGQTFRSYVQHLRIQRSCELLKRSDHKVGMIAEMVGYQDMDSFHAAFKKITGDSPLAYRKKSRV</sequence>
<reference evidence="6" key="1">
    <citation type="submission" date="2016-10" db="EMBL/GenBank/DDBJ databases">
        <authorList>
            <person name="Varghese N."/>
            <person name="Submissions S."/>
        </authorList>
    </citation>
    <scope>NUCLEOTIDE SEQUENCE [LARGE SCALE GENOMIC DNA]</scope>
    <source>
        <strain evidence="6">BL9</strain>
    </source>
</reference>
<dbReference type="InterPro" id="IPR003313">
    <property type="entry name" value="AraC-bd"/>
</dbReference>
<keyword evidence="2" id="KW-0238">DNA-binding</keyword>
<gene>
    <name evidence="5" type="ORF">SAMN05720606_103193</name>
</gene>
<dbReference type="InterPro" id="IPR018060">
    <property type="entry name" value="HTH_AraC"/>
</dbReference>
<dbReference type="PANTHER" id="PTHR43280:SF28">
    <property type="entry name" value="HTH-TYPE TRANSCRIPTIONAL ACTIVATOR RHAS"/>
    <property type="match status" value="1"/>
</dbReference>
<dbReference type="SMART" id="SM00342">
    <property type="entry name" value="HTH_ARAC"/>
    <property type="match status" value="1"/>
</dbReference>
<dbReference type="PROSITE" id="PS00041">
    <property type="entry name" value="HTH_ARAC_FAMILY_1"/>
    <property type="match status" value="1"/>
</dbReference>
<dbReference type="PANTHER" id="PTHR43280">
    <property type="entry name" value="ARAC-FAMILY TRANSCRIPTIONAL REGULATOR"/>
    <property type="match status" value="1"/>
</dbReference>
<dbReference type="Gene3D" id="1.10.10.60">
    <property type="entry name" value="Homeodomain-like"/>
    <property type="match status" value="2"/>
</dbReference>
<name>A0A1G5E7S2_9BACL</name>
<proteinExistence type="predicted"/>
<evidence type="ECO:0000313" key="5">
    <source>
        <dbReference type="EMBL" id="SCY23012.1"/>
    </source>
</evidence>
<dbReference type="InterPro" id="IPR009057">
    <property type="entry name" value="Homeodomain-like_sf"/>
</dbReference>
<dbReference type="RefSeq" id="WP_090916906.1">
    <property type="nucleotide sequence ID" value="NZ_FMVM01000003.1"/>
</dbReference>
<dbReference type="AlphaFoldDB" id="A0A1G5E7S2"/>
<keyword evidence="1" id="KW-0805">Transcription regulation</keyword>
<dbReference type="InterPro" id="IPR014710">
    <property type="entry name" value="RmlC-like_jellyroll"/>
</dbReference>
<evidence type="ECO:0000313" key="6">
    <source>
        <dbReference type="Proteomes" id="UP000198538"/>
    </source>
</evidence>
<dbReference type="STRING" id="582692.SAMN05720606_103193"/>
<dbReference type="InterPro" id="IPR037923">
    <property type="entry name" value="HTH-like"/>
</dbReference>
<dbReference type="GO" id="GO:0003700">
    <property type="term" value="F:DNA-binding transcription factor activity"/>
    <property type="evidence" value="ECO:0007669"/>
    <property type="project" value="InterPro"/>
</dbReference>